<dbReference type="GO" id="GO:0015173">
    <property type="term" value="F:aromatic amino acid transmembrane transporter activity"/>
    <property type="evidence" value="ECO:0007669"/>
    <property type="project" value="TreeGrafter"/>
</dbReference>
<dbReference type="OrthoDB" id="385235at2759"/>
<evidence type="ECO:0000313" key="5">
    <source>
        <dbReference type="EMBL" id="CAD7274978.1"/>
    </source>
</evidence>
<dbReference type="InterPro" id="IPR017853">
    <property type="entry name" value="GH"/>
</dbReference>
<evidence type="ECO:0000259" key="4">
    <source>
        <dbReference type="PROSITE" id="PS51286"/>
    </source>
</evidence>
<dbReference type="SMART" id="SM00952">
    <property type="entry name" value="RAP"/>
    <property type="match status" value="1"/>
</dbReference>
<dbReference type="GO" id="GO:0005975">
    <property type="term" value="P:carbohydrate metabolic process"/>
    <property type="evidence" value="ECO:0007669"/>
    <property type="project" value="InterPro"/>
</dbReference>
<sequence length="1476" mass="166631">MPQEVEIKENEPLAVEDGNKVQVVKVNDAGINGTTGSPTRAAPNVTFAGMSKEELMQYANDPFWVRLRWFLFIFFWLVWFGMIGGAVAVILTAPKCPEKPDITRLQETGIVYVPTNAFKSPGADQVDIFGELTSKLRNLHDLGMEGVWIERFEDQQDPMDIENVAPKVLEFLKEADRSGQKILIEINPNRTPIKHPWFVKSTKKEGKYSNYYIWRPAANNWLTAESGTGGTAWKRNDTRGEFYYHAEANGLADLNFRDLNVREDVEKVLRFWLDNKAAGFVMFGVRYLYEDASFKDAAVSKNATLRESGGYSALSNEGVTLDLPENTALLADWKKIIDEYSPEEGARFLVTKVSSAPSTAVIAESFSELKLPVTGFEIRTAVEAAGIGKSSGFALWPVGHLSRAKDTFHDERLVATMEAIAALLPGSPVLRYDNILNADGSNAGGTHLAELMKLRGENGIKYGDFREAFVSKDIYSFSRIFGKHGFVACAYFGEEAEFHADLHSYDPRFPETGAVVFRSGNDPEAPIESRLEDAMFVRALICRCITRRFITTNVQTTCSTFSHDQASNHASSMDHLSAASHFLGADEVDVENSIDGVARGTLLDEFRTRLYPDIAHDPVLTELESAASVEEVFQVFRKIDWKASPAHVGQGLVTLWDLQKGYLLYSPSFYALDKVHGEAKRTLMTKYLEEVSNREEFQRLLHLLSTRYETLPDLVLSCLLLYLPRMSVPSTSQLVKSICELIRPRVDVLPLPALSRLAVAASESRAADSELISSVLKALWNSISVMSNLNDAKLIAIVLFRLNSRISTELVDRFADELWLLLNNREIDEKNALNLEELLGILKILKFFSLPRVRDRRVLRLCSRLMSLALTGPLDELCPRSLTALVHWYNFLGEPAKVYSVLIPALTNALDKSDDTVESAWILESIASLSPISMRPRLRSQVEQFIRLDLNVFGNPVYRLLKFSKCTDHRLLDRYWDCVANQVTGIESTYELCGVIQKYLFFNNNLSGSYYNKNLETAVADVILSLFEDGKFFRPVQLSLAAAFLVAYGWSPSARPIFDAVFLAQEQLNAECLVNLGAGLQVALHHKNRRFSDGTRTTLNHKVEPQRSRDIYDLSIVVNRRVESMLEDRFISNVEDLVKLNITLKYDFPNVTRLVNKTKEAYLGEDSSKLSARDALDMLALTYKLNYCDEDLLLAVFRYLVHAPSENLTGLLVGRSLMAMFSLGYFPRVNAENCDKFVDILLRDKGLIPGLHLITSSLLLSGAGFLPSKLVSSVFTVEYMDLLDEEIRDCYSKETYPGRVRHALMELNRTVCLEKPEDKVPWFHDKYCRSREAERRKFMTAFHQDVRHFMQSAWCDLGTVNIYPFALTPYYIAVGKYFPPPDAHAQFMTSELSCISDFLVEISGSTETRNVAVRLLSERHFPFNRSVPVGSCQVQKCHLEIMGFKVIDVDKRVWNSLAMSDPRRKIEMLRSALKIC</sequence>
<dbReference type="InterPro" id="IPR006047">
    <property type="entry name" value="GH13_cat_dom"/>
</dbReference>
<dbReference type="Pfam" id="PF00128">
    <property type="entry name" value="Alpha-amylase"/>
    <property type="match status" value="1"/>
</dbReference>
<dbReference type="Gene3D" id="3.20.20.80">
    <property type="entry name" value="Glycosidases"/>
    <property type="match status" value="1"/>
</dbReference>
<organism evidence="5">
    <name type="scientific">Notodromas monacha</name>
    <dbReference type="NCBI Taxonomy" id="399045"/>
    <lineage>
        <taxon>Eukaryota</taxon>
        <taxon>Metazoa</taxon>
        <taxon>Ecdysozoa</taxon>
        <taxon>Arthropoda</taxon>
        <taxon>Crustacea</taxon>
        <taxon>Oligostraca</taxon>
        <taxon>Ostracoda</taxon>
        <taxon>Podocopa</taxon>
        <taxon>Podocopida</taxon>
        <taxon>Cypridocopina</taxon>
        <taxon>Cypridoidea</taxon>
        <taxon>Cyprididae</taxon>
        <taxon>Notodromas</taxon>
    </lineage>
</organism>
<dbReference type="InterPro" id="IPR013584">
    <property type="entry name" value="RAP"/>
</dbReference>
<dbReference type="SUPFAM" id="SSF51445">
    <property type="entry name" value="(Trans)glycosidases"/>
    <property type="match status" value="1"/>
</dbReference>
<feature type="domain" description="RAP" evidence="4">
    <location>
        <begin position="1411"/>
        <end position="1471"/>
    </location>
</feature>
<evidence type="ECO:0000256" key="3">
    <source>
        <dbReference type="SAM" id="Phobius"/>
    </source>
</evidence>
<dbReference type="GO" id="GO:0016323">
    <property type="term" value="C:basolateral plasma membrane"/>
    <property type="evidence" value="ECO:0007669"/>
    <property type="project" value="TreeGrafter"/>
</dbReference>
<keyword evidence="3" id="KW-0812">Transmembrane</keyword>
<dbReference type="InterPro" id="IPR045857">
    <property type="entry name" value="O16G_dom_2"/>
</dbReference>
<dbReference type="Pfam" id="PF26230">
    <property type="entry name" value="RESC11"/>
    <property type="match status" value="1"/>
</dbReference>
<dbReference type="Proteomes" id="UP000678499">
    <property type="component" value="Unassembled WGS sequence"/>
</dbReference>
<keyword evidence="3" id="KW-1133">Transmembrane helix</keyword>
<dbReference type="GO" id="GO:1903801">
    <property type="term" value="P:L-leucine import across plasma membrane"/>
    <property type="evidence" value="ECO:0007669"/>
    <property type="project" value="TreeGrafter"/>
</dbReference>
<dbReference type="GO" id="GO:1904273">
    <property type="term" value="P:L-alanine import across plasma membrane"/>
    <property type="evidence" value="ECO:0007669"/>
    <property type="project" value="TreeGrafter"/>
</dbReference>
<dbReference type="GO" id="GO:0016324">
    <property type="term" value="C:apical plasma membrane"/>
    <property type="evidence" value="ECO:0007669"/>
    <property type="project" value="TreeGrafter"/>
</dbReference>
<protein>
    <recommendedName>
        <fullName evidence="2">alpha-glucosidase</fullName>
        <ecNumber evidence="2">3.2.1.20</ecNumber>
    </recommendedName>
</protein>
<evidence type="ECO:0000313" key="6">
    <source>
        <dbReference type="Proteomes" id="UP000678499"/>
    </source>
</evidence>
<dbReference type="GO" id="GO:0015190">
    <property type="term" value="F:L-leucine transmembrane transporter activity"/>
    <property type="evidence" value="ECO:0007669"/>
    <property type="project" value="TreeGrafter"/>
</dbReference>
<proteinExistence type="predicted"/>
<dbReference type="InterPro" id="IPR013579">
    <property type="entry name" value="FAST_2"/>
</dbReference>
<evidence type="ECO:0000256" key="2">
    <source>
        <dbReference type="ARBA" id="ARBA00012741"/>
    </source>
</evidence>
<dbReference type="EC" id="3.2.1.20" evidence="2"/>
<dbReference type="InterPro" id="IPR058760">
    <property type="entry name" value="RESC11-like"/>
</dbReference>
<evidence type="ECO:0000256" key="1">
    <source>
        <dbReference type="ARBA" id="ARBA00001657"/>
    </source>
</evidence>
<dbReference type="GO" id="GO:0015823">
    <property type="term" value="P:phenylalanine transport"/>
    <property type="evidence" value="ECO:0007669"/>
    <property type="project" value="TreeGrafter"/>
</dbReference>
<dbReference type="EMBL" id="OA882374">
    <property type="protein sequence ID" value="CAD7274978.1"/>
    <property type="molecule type" value="Genomic_DNA"/>
</dbReference>
<dbReference type="PANTHER" id="PTHR46673:SF1">
    <property type="entry name" value="4F2 CELL-SURFACE ANTIGEN HEAVY CHAIN"/>
    <property type="match status" value="1"/>
</dbReference>
<feature type="transmembrane region" description="Helical" evidence="3">
    <location>
        <begin position="69"/>
        <end position="91"/>
    </location>
</feature>
<dbReference type="GO" id="GO:0004558">
    <property type="term" value="F:alpha-1,4-glucosidase activity"/>
    <property type="evidence" value="ECO:0007669"/>
    <property type="project" value="UniProtKB-EC"/>
</dbReference>
<dbReference type="GO" id="GO:0015180">
    <property type="term" value="F:L-alanine transmembrane transporter activity"/>
    <property type="evidence" value="ECO:0007669"/>
    <property type="project" value="TreeGrafter"/>
</dbReference>
<reference evidence="5" key="1">
    <citation type="submission" date="2020-11" db="EMBL/GenBank/DDBJ databases">
        <authorList>
            <person name="Tran Van P."/>
        </authorList>
    </citation>
    <scope>NUCLEOTIDE SEQUENCE</scope>
</reference>
<dbReference type="Gene3D" id="3.90.400.10">
    <property type="entry name" value="Oligo-1,6-glucosidase, Domain 2"/>
    <property type="match status" value="1"/>
</dbReference>
<gene>
    <name evidence="5" type="ORF">NMOB1V02_LOCUS2788</name>
</gene>
<dbReference type="SMART" id="SM00642">
    <property type="entry name" value="Aamy"/>
    <property type="match status" value="1"/>
</dbReference>
<dbReference type="InterPro" id="IPR042280">
    <property type="entry name" value="SLC3A2"/>
</dbReference>
<keyword evidence="3" id="KW-0472">Membrane</keyword>
<name>A0A7R9GAA5_9CRUS</name>
<dbReference type="PROSITE" id="PS51286">
    <property type="entry name" value="RAP"/>
    <property type="match status" value="1"/>
</dbReference>
<dbReference type="PANTHER" id="PTHR46673">
    <property type="entry name" value="4F2 CELL-SURFACE ANTIGEN HEAVY CHAIN"/>
    <property type="match status" value="1"/>
</dbReference>
<accession>A0A7R9GAA5</accession>
<dbReference type="EMBL" id="CAJPEX010000337">
    <property type="protein sequence ID" value="CAG0915130.1"/>
    <property type="molecule type" value="Genomic_DNA"/>
</dbReference>
<dbReference type="Pfam" id="PF08368">
    <property type="entry name" value="FAST_2"/>
    <property type="match status" value="1"/>
</dbReference>
<dbReference type="Pfam" id="PF16028">
    <property type="entry name" value="SLC3A2_N"/>
    <property type="match status" value="1"/>
</dbReference>
<comment type="catalytic activity">
    <reaction evidence="1">
        <text>Hydrolysis of terminal, non-reducing (1-&gt;4)-linked alpha-D-glucose residues with release of alpha-D-glucose.</text>
        <dbReference type="EC" id="3.2.1.20"/>
    </reaction>
</comment>
<keyword evidence="6" id="KW-1185">Reference proteome</keyword>
<dbReference type="InterPro" id="IPR031984">
    <property type="entry name" value="SLC3A2_N"/>
</dbReference>